<sequence>TLRKRLSKDDLHDLLIIWGRDQRVPTLGSRRKWALQRGLALSTVSGWFYRRR</sequence>
<comment type="caution">
    <text evidence="1">The sequence shown here is derived from an EMBL/GenBank/DDBJ whole genome shotgun (WGS) entry which is preliminary data.</text>
</comment>
<proteinExistence type="predicted"/>
<protein>
    <submittedName>
        <fullName evidence="1">Uncharacterized protein</fullName>
    </submittedName>
</protein>
<feature type="non-terminal residue" evidence="1">
    <location>
        <position position="52"/>
    </location>
</feature>
<accession>A0AAD4LY96</accession>
<gene>
    <name evidence="1" type="ORF">B0F90DRAFT_1586491</name>
</gene>
<feature type="non-terminal residue" evidence="1">
    <location>
        <position position="1"/>
    </location>
</feature>
<evidence type="ECO:0000313" key="1">
    <source>
        <dbReference type="EMBL" id="KAI0294257.1"/>
    </source>
</evidence>
<evidence type="ECO:0000313" key="2">
    <source>
        <dbReference type="Proteomes" id="UP001203297"/>
    </source>
</evidence>
<keyword evidence="2" id="KW-1185">Reference proteome</keyword>
<reference evidence="1" key="1">
    <citation type="journal article" date="2022" name="New Phytol.">
        <title>Evolutionary transition to the ectomycorrhizal habit in the genomes of a hyperdiverse lineage of mushroom-forming fungi.</title>
        <authorList>
            <person name="Looney B."/>
            <person name="Miyauchi S."/>
            <person name="Morin E."/>
            <person name="Drula E."/>
            <person name="Courty P.E."/>
            <person name="Kohler A."/>
            <person name="Kuo A."/>
            <person name="LaButti K."/>
            <person name="Pangilinan J."/>
            <person name="Lipzen A."/>
            <person name="Riley R."/>
            <person name="Andreopoulos W."/>
            <person name="He G."/>
            <person name="Johnson J."/>
            <person name="Nolan M."/>
            <person name="Tritt A."/>
            <person name="Barry K.W."/>
            <person name="Grigoriev I.V."/>
            <person name="Nagy L.G."/>
            <person name="Hibbett D."/>
            <person name="Henrissat B."/>
            <person name="Matheny P.B."/>
            <person name="Labbe J."/>
            <person name="Martin F.M."/>
        </authorList>
    </citation>
    <scope>NUCLEOTIDE SEQUENCE</scope>
    <source>
        <strain evidence="1">BPL690</strain>
    </source>
</reference>
<dbReference type="Proteomes" id="UP001203297">
    <property type="component" value="Unassembled WGS sequence"/>
</dbReference>
<organism evidence="1 2">
    <name type="scientific">Multifurca ochricompacta</name>
    <dbReference type="NCBI Taxonomy" id="376703"/>
    <lineage>
        <taxon>Eukaryota</taxon>
        <taxon>Fungi</taxon>
        <taxon>Dikarya</taxon>
        <taxon>Basidiomycota</taxon>
        <taxon>Agaricomycotina</taxon>
        <taxon>Agaricomycetes</taxon>
        <taxon>Russulales</taxon>
        <taxon>Russulaceae</taxon>
        <taxon>Multifurca</taxon>
    </lineage>
</organism>
<dbReference type="AlphaFoldDB" id="A0AAD4LY96"/>
<dbReference type="EMBL" id="WTXG01000077">
    <property type="protein sequence ID" value="KAI0294257.1"/>
    <property type="molecule type" value="Genomic_DNA"/>
</dbReference>
<name>A0AAD4LY96_9AGAM</name>